<dbReference type="GeneID" id="136083014"/>
<gene>
    <name evidence="3" type="primary">LOC136083014</name>
</gene>
<evidence type="ECO:0000313" key="3">
    <source>
        <dbReference type="RefSeq" id="XP_065658497.1"/>
    </source>
</evidence>
<dbReference type="PANTHER" id="PTHR46289">
    <property type="entry name" value="52 KDA REPRESSOR OF THE INHIBITOR OF THE PROTEIN KINASE-LIKE PROTEIN-RELATED"/>
    <property type="match status" value="1"/>
</dbReference>
<organism evidence="2 3">
    <name type="scientific">Hydra vulgaris</name>
    <name type="common">Hydra</name>
    <name type="synonym">Hydra attenuata</name>
    <dbReference type="NCBI Taxonomy" id="6087"/>
    <lineage>
        <taxon>Eukaryota</taxon>
        <taxon>Metazoa</taxon>
        <taxon>Cnidaria</taxon>
        <taxon>Hydrozoa</taxon>
        <taxon>Hydroidolina</taxon>
        <taxon>Anthoathecata</taxon>
        <taxon>Aplanulata</taxon>
        <taxon>Hydridae</taxon>
        <taxon>Hydra</taxon>
    </lineage>
</organism>
<name>A0ABM4CA18_HYDVU</name>
<dbReference type="InterPro" id="IPR052958">
    <property type="entry name" value="IFN-induced_PKR_regulator"/>
</dbReference>
<dbReference type="RefSeq" id="XP_065658497.1">
    <property type="nucleotide sequence ID" value="XM_065802425.1"/>
</dbReference>
<accession>A0ABM4CA18</accession>
<proteinExistence type="predicted"/>
<sequence length="262" mass="30508">MAKVLAAINYRSTVLQARNATIDVEITNLSSFLVELNTIRDSWDTILNECRLLGTSLQINRVFSGKKNTKRKKRTQELKRTPAEEFKINVFIDIIIGNMTRRFNAAKEIDSLFNVLWLFRNLNDQEIQKRCEKLQKMCENDIDDHLRDEILHLKSIYDANIQNIILQPIELLNEIKKKKLDVLFPNIIIAIKLFCTIPVTVAQAERSFSMLKRIKNILRSTMTQNRLNDLGLLSIEAKMAMKINFEEIINLFASRKTRKTLL</sequence>
<keyword evidence="2" id="KW-1185">Reference proteome</keyword>
<reference evidence="3" key="1">
    <citation type="submission" date="2025-08" db="UniProtKB">
        <authorList>
            <consortium name="RefSeq"/>
        </authorList>
    </citation>
    <scope>IDENTIFICATION</scope>
</reference>
<feature type="domain" description="HAT C-terminal dimerisation" evidence="1">
    <location>
        <begin position="179"/>
        <end position="238"/>
    </location>
</feature>
<protein>
    <submittedName>
        <fullName evidence="3">Uncharacterized protein LOC136083014</fullName>
    </submittedName>
</protein>
<dbReference type="Proteomes" id="UP001652625">
    <property type="component" value="Chromosome 08"/>
</dbReference>
<evidence type="ECO:0000259" key="1">
    <source>
        <dbReference type="Pfam" id="PF05699"/>
    </source>
</evidence>
<dbReference type="InterPro" id="IPR008906">
    <property type="entry name" value="HATC_C_dom"/>
</dbReference>
<dbReference type="PANTHER" id="PTHR46289:SF14">
    <property type="entry name" value="DUF4371 DOMAIN-CONTAINING PROTEIN"/>
    <property type="match status" value="1"/>
</dbReference>
<evidence type="ECO:0000313" key="2">
    <source>
        <dbReference type="Proteomes" id="UP001652625"/>
    </source>
</evidence>
<dbReference type="Pfam" id="PF05699">
    <property type="entry name" value="Dimer_Tnp_hAT"/>
    <property type="match status" value="1"/>
</dbReference>